<dbReference type="RefSeq" id="WP_380139457.1">
    <property type="nucleotide sequence ID" value="NZ_JBHLUI010000011.1"/>
</dbReference>
<dbReference type="SUPFAM" id="SSF46785">
    <property type="entry name" value="Winged helix' DNA-binding domain"/>
    <property type="match status" value="1"/>
</dbReference>
<evidence type="ECO:0000313" key="6">
    <source>
        <dbReference type="Proteomes" id="UP001589748"/>
    </source>
</evidence>
<evidence type="ECO:0000313" key="5">
    <source>
        <dbReference type="EMBL" id="MFB9378709.1"/>
    </source>
</evidence>
<dbReference type="PROSITE" id="PS50949">
    <property type="entry name" value="HTH_GNTR"/>
    <property type="match status" value="1"/>
</dbReference>
<dbReference type="PANTHER" id="PTHR43537">
    <property type="entry name" value="TRANSCRIPTIONAL REGULATOR, GNTR FAMILY"/>
    <property type="match status" value="1"/>
</dbReference>
<dbReference type="Gene3D" id="1.10.10.10">
    <property type="entry name" value="Winged helix-like DNA-binding domain superfamily/Winged helix DNA-binding domain"/>
    <property type="match status" value="1"/>
</dbReference>
<dbReference type="Pfam" id="PF00392">
    <property type="entry name" value="GntR"/>
    <property type="match status" value="1"/>
</dbReference>
<sequence>MTIADRAGVEAAEDARGRTDAAYDALLEMLMSAQVEPGAPLRTEALAAEIGVSATPVREALARLEATGLVLRSARRGYRAAPLLSGEELRQLVEVRLLVEPGIAAMACRRTGPGFLERLRAVVREQREAPTGPGYPRFKAYLEADWSFHVLLAEGSGNPFVRRTLDSFRGFVQRLHQVEDHVEDAQESAAEHTAIADAIAAGDAEAAAEAMRAHLHQVLERAVPPAVG</sequence>
<proteinExistence type="predicted"/>
<dbReference type="EMBL" id="JBHMDM010000009">
    <property type="protein sequence ID" value="MFB9378709.1"/>
    <property type="molecule type" value="Genomic_DNA"/>
</dbReference>
<dbReference type="PANTHER" id="PTHR43537:SF24">
    <property type="entry name" value="GLUCONATE OPERON TRANSCRIPTIONAL REPRESSOR"/>
    <property type="match status" value="1"/>
</dbReference>
<dbReference type="Pfam" id="PF07729">
    <property type="entry name" value="FCD"/>
    <property type="match status" value="1"/>
</dbReference>
<dbReference type="InterPro" id="IPR008920">
    <property type="entry name" value="TF_FadR/GntR_C"/>
</dbReference>
<dbReference type="InterPro" id="IPR036390">
    <property type="entry name" value="WH_DNA-bd_sf"/>
</dbReference>
<feature type="domain" description="HTH gntR-type" evidence="4">
    <location>
        <begin position="16"/>
        <end position="83"/>
    </location>
</feature>
<dbReference type="InterPro" id="IPR036388">
    <property type="entry name" value="WH-like_DNA-bd_sf"/>
</dbReference>
<dbReference type="Gene3D" id="1.20.120.530">
    <property type="entry name" value="GntR ligand-binding domain-like"/>
    <property type="match status" value="1"/>
</dbReference>
<protein>
    <submittedName>
        <fullName evidence="5">GntR family transcriptional regulator</fullName>
    </submittedName>
</protein>
<dbReference type="SMART" id="SM00895">
    <property type="entry name" value="FCD"/>
    <property type="match status" value="1"/>
</dbReference>
<keyword evidence="6" id="KW-1185">Reference proteome</keyword>
<keyword evidence="2" id="KW-0238">DNA-binding</keyword>
<dbReference type="InterPro" id="IPR000524">
    <property type="entry name" value="Tscrpt_reg_HTH_GntR"/>
</dbReference>
<comment type="caution">
    <text evidence="5">The sequence shown here is derived from an EMBL/GenBank/DDBJ whole genome shotgun (WGS) entry which is preliminary data.</text>
</comment>
<keyword evidence="3" id="KW-0804">Transcription</keyword>
<keyword evidence="1" id="KW-0805">Transcription regulation</keyword>
<organism evidence="5 6">
    <name type="scientific">Kineococcus gynurae</name>
    <dbReference type="NCBI Taxonomy" id="452979"/>
    <lineage>
        <taxon>Bacteria</taxon>
        <taxon>Bacillati</taxon>
        <taxon>Actinomycetota</taxon>
        <taxon>Actinomycetes</taxon>
        <taxon>Kineosporiales</taxon>
        <taxon>Kineosporiaceae</taxon>
        <taxon>Kineococcus</taxon>
    </lineage>
</organism>
<evidence type="ECO:0000256" key="1">
    <source>
        <dbReference type="ARBA" id="ARBA00023015"/>
    </source>
</evidence>
<evidence type="ECO:0000259" key="4">
    <source>
        <dbReference type="PROSITE" id="PS50949"/>
    </source>
</evidence>
<dbReference type="InterPro" id="IPR011711">
    <property type="entry name" value="GntR_C"/>
</dbReference>
<dbReference type="Proteomes" id="UP001589748">
    <property type="component" value="Unassembled WGS sequence"/>
</dbReference>
<reference evidence="5 6" key="1">
    <citation type="submission" date="2024-09" db="EMBL/GenBank/DDBJ databases">
        <authorList>
            <person name="Sun Q."/>
            <person name="Mori K."/>
        </authorList>
    </citation>
    <scope>NUCLEOTIDE SEQUENCE [LARGE SCALE GENOMIC DNA]</scope>
    <source>
        <strain evidence="5 6">TISTR 1856</strain>
    </source>
</reference>
<dbReference type="SMART" id="SM00345">
    <property type="entry name" value="HTH_GNTR"/>
    <property type="match status" value="1"/>
</dbReference>
<gene>
    <name evidence="5" type="ORF">ACFFVI_17240</name>
</gene>
<evidence type="ECO:0000256" key="3">
    <source>
        <dbReference type="ARBA" id="ARBA00023163"/>
    </source>
</evidence>
<dbReference type="SUPFAM" id="SSF48008">
    <property type="entry name" value="GntR ligand-binding domain-like"/>
    <property type="match status" value="1"/>
</dbReference>
<accession>A0ABV5LX86</accession>
<name>A0ABV5LX86_9ACTN</name>
<evidence type="ECO:0000256" key="2">
    <source>
        <dbReference type="ARBA" id="ARBA00023125"/>
    </source>
</evidence>